<keyword evidence="1" id="KW-0812">Transmembrane</keyword>
<feature type="domain" description="Letm1 RBD" evidence="2">
    <location>
        <begin position="339"/>
        <end position="405"/>
    </location>
</feature>
<keyword evidence="1" id="KW-1133">Transmembrane helix</keyword>
<dbReference type="NCBIfam" id="NF040639">
    <property type="entry name" value="LETM1_rel_film"/>
    <property type="match status" value="1"/>
</dbReference>
<dbReference type="KEGG" id="mur:EQY75_08090"/>
<accession>A0A411E9V1</accession>
<dbReference type="AlphaFoldDB" id="A0A411E9V1"/>
<dbReference type="GO" id="GO:0043022">
    <property type="term" value="F:ribosome binding"/>
    <property type="evidence" value="ECO:0007669"/>
    <property type="project" value="InterPro"/>
</dbReference>
<evidence type="ECO:0000313" key="4">
    <source>
        <dbReference type="Proteomes" id="UP000290889"/>
    </source>
</evidence>
<dbReference type="Proteomes" id="UP000290889">
    <property type="component" value="Chromosome"/>
</dbReference>
<dbReference type="RefSeq" id="WP_129604727.1">
    <property type="nucleotide sequence ID" value="NZ_CP035544.1"/>
</dbReference>
<proteinExistence type="predicted"/>
<evidence type="ECO:0000256" key="1">
    <source>
        <dbReference type="SAM" id="Phobius"/>
    </source>
</evidence>
<reference evidence="3 4" key="1">
    <citation type="submission" date="2019-01" db="EMBL/GenBank/DDBJ databases">
        <title>Muriicola soli sp. nov., isolated from soil.</title>
        <authorList>
            <person name="Kang H.J."/>
            <person name="Kim S.B."/>
        </authorList>
    </citation>
    <scope>NUCLEOTIDE SEQUENCE [LARGE SCALE GENOMIC DNA]</scope>
    <source>
        <strain evidence="3 4">MMS17-SY002</strain>
    </source>
</reference>
<dbReference type="OrthoDB" id="1421172at2"/>
<feature type="transmembrane region" description="Helical" evidence="1">
    <location>
        <begin position="361"/>
        <end position="384"/>
    </location>
</feature>
<gene>
    <name evidence="3" type="ORF">EQY75_08090</name>
</gene>
<keyword evidence="1" id="KW-0472">Membrane</keyword>
<dbReference type="EMBL" id="CP035544">
    <property type="protein sequence ID" value="QBA64486.1"/>
    <property type="molecule type" value="Genomic_DNA"/>
</dbReference>
<dbReference type="Pfam" id="PF07766">
    <property type="entry name" value="LETM1_RBD"/>
    <property type="match status" value="1"/>
</dbReference>
<evidence type="ECO:0000313" key="3">
    <source>
        <dbReference type="EMBL" id="QBA64486.1"/>
    </source>
</evidence>
<sequence length="409" mass="46823">MNPSGPGWINKFGEVVRNKEGIYSDFSTLYTSLKDYGFVYGMNVKSPSFISIEHAPSEDEMAKINLLTALYFTFALERQEHKFEDFLAAVFAFYKELKVSQISFLNKILTGSKTSAQLEKLIDSRVYLDDNVISRTFNSVITNSLLFIDILTFRYFLREGKDIVQQAQKLEYLAINITYHALNAKEKNKADEKLSQLFAASLTFIDEDKEKFDGSYREILVNNCSPWENQYFLDVACLTVWEDYSLDYKESQFIYGIGKDMGFTEDQIAGSLEDITTFFKDNSKNITFLKDTNVAVQFYDSMSRVVNKLILRNSKRLQKELSESKELVFLISKGAVKELSPDEKKKIQDQLMDVFKSVPSLAIFLLPGGAVLLPIFIKLIPALLPSSFDENRVAKKGENTEKTNYKKNL</sequence>
<organism evidence="3 4">
    <name type="scientific">Muriicola soli</name>
    <dbReference type="NCBI Taxonomy" id="2507538"/>
    <lineage>
        <taxon>Bacteria</taxon>
        <taxon>Pseudomonadati</taxon>
        <taxon>Bacteroidota</taxon>
        <taxon>Flavobacteriia</taxon>
        <taxon>Flavobacteriales</taxon>
        <taxon>Flavobacteriaceae</taxon>
        <taxon>Muriicola</taxon>
    </lineage>
</organism>
<evidence type="ECO:0000259" key="2">
    <source>
        <dbReference type="Pfam" id="PF07766"/>
    </source>
</evidence>
<dbReference type="InterPro" id="IPR033122">
    <property type="entry name" value="LETM1-like_RBD"/>
</dbReference>
<protein>
    <recommendedName>
        <fullName evidence="2">Letm1 RBD domain-containing protein</fullName>
    </recommendedName>
</protein>
<keyword evidence="4" id="KW-1185">Reference proteome</keyword>
<name>A0A411E9V1_9FLAO</name>